<dbReference type="PROSITE" id="PS50850">
    <property type="entry name" value="MFS"/>
    <property type="match status" value="1"/>
</dbReference>
<accession>A0A0D1YES0</accession>
<dbReference type="Pfam" id="PF04082">
    <property type="entry name" value="Fungal_trans"/>
    <property type="match status" value="1"/>
</dbReference>
<gene>
    <name evidence="9" type="ORF">PV08_08734</name>
</gene>
<feature type="transmembrane region" description="Helical" evidence="7">
    <location>
        <begin position="229"/>
        <end position="247"/>
    </location>
</feature>
<dbReference type="GO" id="GO:0022857">
    <property type="term" value="F:transmembrane transporter activity"/>
    <property type="evidence" value="ECO:0007669"/>
    <property type="project" value="InterPro"/>
</dbReference>
<comment type="subcellular location">
    <subcellularLocation>
        <location evidence="1">Membrane</location>
        <topology evidence="1">Multi-pass membrane protein</topology>
    </subcellularLocation>
</comment>
<dbReference type="FunFam" id="1.20.1250.20:FF:000088">
    <property type="entry name" value="MFS multidrug transporter, putative"/>
    <property type="match status" value="1"/>
</dbReference>
<dbReference type="Pfam" id="PF07690">
    <property type="entry name" value="MFS_1"/>
    <property type="match status" value="1"/>
</dbReference>
<feature type="compositionally biased region" description="Basic and acidic residues" evidence="6">
    <location>
        <begin position="65"/>
        <end position="82"/>
    </location>
</feature>
<organism evidence="9 10">
    <name type="scientific">Exophiala spinifera</name>
    <dbReference type="NCBI Taxonomy" id="91928"/>
    <lineage>
        <taxon>Eukaryota</taxon>
        <taxon>Fungi</taxon>
        <taxon>Dikarya</taxon>
        <taxon>Ascomycota</taxon>
        <taxon>Pezizomycotina</taxon>
        <taxon>Eurotiomycetes</taxon>
        <taxon>Chaetothyriomycetidae</taxon>
        <taxon>Chaetothyriales</taxon>
        <taxon>Herpotrichiellaceae</taxon>
        <taxon>Exophiala</taxon>
    </lineage>
</organism>
<evidence type="ECO:0000256" key="6">
    <source>
        <dbReference type="SAM" id="MobiDB-lite"/>
    </source>
</evidence>
<feature type="transmembrane region" description="Helical" evidence="7">
    <location>
        <begin position="337"/>
        <end position="363"/>
    </location>
</feature>
<evidence type="ECO:0000256" key="5">
    <source>
        <dbReference type="ARBA" id="ARBA00023242"/>
    </source>
</evidence>
<dbReference type="PANTHER" id="PTHR23502">
    <property type="entry name" value="MAJOR FACILITATOR SUPERFAMILY"/>
    <property type="match status" value="1"/>
</dbReference>
<name>A0A0D1YES0_9EURO</name>
<dbReference type="CDD" id="cd12148">
    <property type="entry name" value="fungal_TF_MHR"/>
    <property type="match status" value="1"/>
</dbReference>
<feature type="region of interest" description="Disordered" evidence="6">
    <location>
        <begin position="603"/>
        <end position="629"/>
    </location>
</feature>
<dbReference type="InterPro" id="IPR020846">
    <property type="entry name" value="MFS_dom"/>
</dbReference>
<feature type="compositionally biased region" description="Polar residues" evidence="6">
    <location>
        <begin position="13"/>
        <end position="29"/>
    </location>
</feature>
<dbReference type="InterPro" id="IPR011701">
    <property type="entry name" value="MFS"/>
</dbReference>
<reference evidence="9 10" key="1">
    <citation type="submission" date="2015-01" db="EMBL/GenBank/DDBJ databases">
        <title>The Genome Sequence of Exophiala spinifera CBS89968.</title>
        <authorList>
            <consortium name="The Broad Institute Genomics Platform"/>
            <person name="Cuomo C."/>
            <person name="de Hoog S."/>
            <person name="Gorbushina A."/>
            <person name="Stielow B."/>
            <person name="Teixiera M."/>
            <person name="Abouelleil A."/>
            <person name="Chapman S.B."/>
            <person name="Priest M."/>
            <person name="Young S.K."/>
            <person name="Wortman J."/>
            <person name="Nusbaum C."/>
            <person name="Birren B."/>
        </authorList>
    </citation>
    <scope>NUCLEOTIDE SEQUENCE [LARGE SCALE GENOMIC DNA]</scope>
    <source>
        <strain evidence="9 10">CBS 89968</strain>
    </source>
</reference>
<feature type="transmembrane region" description="Helical" evidence="7">
    <location>
        <begin position="259"/>
        <end position="279"/>
    </location>
</feature>
<dbReference type="GeneID" id="27335817"/>
<dbReference type="GO" id="GO:0003677">
    <property type="term" value="F:DNA binding"/>
    <property type="evidence" value="ECO:0007669"/>
    <property type="project" value="InterPro"/>
</dbReference>
<dbReference type="GO" id="GO:0006351">
    <property type="term" value="P:DNA-templated transcription"/>
    <property type="evidence" value="ECO:0007669"/>
    <property type="project" value="InterPro"/>
</dbReference>
<feature type="transmembrane region" description="Helical" evidence="7">
    <location>
        <begin position="416"/>
        <end position="437"/>
    </location>
</feature>
<keyword evidence="3 7" id="KW-1133">Transmembrane helix</keyword>
<sequence length="1250" mass="140403">MASNHQDRHPTFHTPSFDSNRESTGSSRGENGEWERASTIDGDNDATTNKPEENVPEAAHVGTTLREKEERSAGSEPETFDKIEITEDDCMSELGYSWPEWKKWTVLTVIFLVQLSMNFNTSLYSNGLGGISEEYGVSAQAARCGAMIFLVMYAFGCELWAPWSEEFGRWPILQLSLTLVNIWQLPVALAPNFGSLMVGRALGGLSSAGGSVTLGMIADLWDADNQQYAVAYVVFSSVFGSVLGPIIGGFVEQYLAWRWAIWIQLIFGGFVQAAHFFLVPETRTTILMDRIAKKRRKATGENIWGPNELEPFRDRFSVREVLITWMRPFKMFLTEPIVLTLSLLSGFSDALIFMFIQSFALVYGQWHFSAWQTGLAFLPLGIGYLLAWISFIPAIKRNIKERERNPGNEKAQYESRLWWLLWTAPCLPIGLFGFAWTIQGPPIHWIGSMIFSAIVGIANYAIYMATIDYMICAYGPYSASATGGNGWARDFLAGVLTIPATPFFENIGGRYHLNYAATILACIATLLVVAVYAIYWWGPELRKRSPFAQSLAEARVDNDGRRLSYLRSYSGTSGSRRASRPNSIQQAKVPIPRTIRPIRRSHGAAPAIQSPVHTHNLTPGSSVGNEVGGRLESGLRVSQSNIGYQVHDASAKRPSTINTAGLAELTVEELHTYNNLLSLEKDHDLATSPPPFAGTGISLSTSEKIAWQIHLASALPPRSHCDLFIAYFFESINWIYQAIHAPSFRQKYESLWEYPVKDVDLVWIALLYVLISLTALYIDPKACESVGYDASDIRNNGHLWFRLSRQALHAGEYDSRPCLTQIQVFIQSQSYWYATKAVEALNSAMGQAVRCAQAIHLDKDRDPATNLTSELRHRLWWDLCCSDTYQSLCLDRQPLIQAHLSDVPLPQNCEDCDITSTMINCRPLEEPTVMTVHVLRAGLFKVLSKLYANNASASTSYEEVCAIDQEILTIVDQFPWYLKTHRDQGRFTVISPTLPPVYDHIQWQHHLIHNSICVQRIRMYRPFLRSPFHNDCWSKCIEAVEGAFAVYHAIRNANPVRFQRSQKMVAQSYQIFCSAVSIAVFLLVERPALPSRMQSDIEVVIQDLQRIVQNHSSIPMAVAGRVVLTKILDAYNLSSRQQQGLNHEETVSNSNWHTLIPEIYAHMGGQAKTKTYLDRCAVSHIVNRESSMSGSYSPLNLQSKTTSKAGVITATEPTYMTNDSNSFDADFATSFGFDLHFDVLSWGIEDFEFQ</sequence>
<dbReference type="Proteomes" id="UP000053328">
    <property type="component" value="Unassembled WGS sequence"/>
</dbReference>
<feature type="transmembrane region" description="Helical" evidence="7">
    <location>
        <begin position="443"/>
        <end position="465"/>
    </location>
</feature>
<dbReference type="GO" id="GO:0005886">
    <property type="term" value="C:plasma membrane"/>
    <property type="evidence" value="ECO:0007669"/>
    <property type="project" value="TreeGrafter"/>
</dbReference>
<feature type="compositionally biased region" description="Polar residues" evidence="6">
    <location>
        <begin position="569"/>
        <end position="586"/>
    </location>
</feature>
<dbReference type="EMBL" id="KN847497">
    <property type="protein sequence ID" value="KIW13546.1"/>
    <property type="molecule type" value="Genomic_DNA"/>
</dbReference>
<keyword evidence="4 7" id="KW-0472">Membrane</keyword>
<dbReference type="InterPro" id="IPR036259">
    <property type="entry name" value="MFS_trans_sf"/>
</dbReference>
<dbReference type="AlphaFoldDB" id="A0A0D1YES0"/>
<dbReference type="VEuPathDB" id="FungiDB:PV08_08734"/>
<feature type="transmembrane region" description="Helical" evidence="7">
    <location>
        <begin position="375"/>
        <end position="395"/>
    </location>
</feature>
<dbReference type="SUPFAM" id="SSF103473">
    <property type="entry name" value="MFS general substrate transporter"/>
    <property type="match status" value="1"/>
</dbReference>
<evidence type="ECO:0000259" key="8">
    <source>
        <dbReference type="PROSITE" id="PS50850"/>
    </source>
</evidence>
<evidence type="ECO:0000256" key="7">
    <source>
        <dbReference type="SAM" id="Phobius"/>
    </source>
</evidence>
<dbReference type="OrthoDB" id="5376138at2759"/>
<evidence type="ECO:0000256" key="1">
    <source>
        <dbReference type="ARBA" id="ARBA00004141"/>
    </source>
</evidence>
<proteinExistence type="predicted"/>
<keyword evidence="5" id="KW-0539">Nucleus</keyword>
<evidence type="ECO:0000256" key="3">
    <source>
        <dbReference type="ARBA" id="ARBA00022989"/>
    </source>
</evidence>
<evidence type="ECO:0000256" key="4">
    <source>
        <dbReference type="ARBA" id="ARBA00023136"/>
    </source>
</evidence>
<dbReference type="SMART" id="SM00906">
    <property type="entry name" value="Fungal_trans"/>
    <property type="match status" value="1"/>
</dbReference>
<feature type="compositionally biased region" description="Basic and acidic residues" evidence="6">
    <location>
        <begin position="1"/>
        <end position="10"/>
    </location>
</feature>
<feature type="region of interest" description="Disordered" evidence="6">
    <location>
        <begin position="569"/>
        <end position="589"/>
    </location>
</feature>
<dbReference type="HOGENOM" id="CLU_265820_0_0_1"/>
<feature type="compositionally biased region" description="Polar residues" evidence="6">
    <location>
        <begin position="611"/>
        <end position="624"/>
    </location>
</feature>
<protein>
    <recommendedName>
        <fullName evidence="8">Major facilitator superfamily (MFS) profile domain-containing protein</fullName>
    </recommendedName>
</protein>
<evidence type="ECO:0000313" key="10">
    <source>
        <dbReference type="Proteomes" id="UP000053328"/>
    </source>
</evidence>
<keyword evidence="2 7" id="KW-0812">Transmembrane</keyword>
<dbReference type="InterPro" id="IPR007219">
    <property type="entry name" value="XnlR_reg_dom"/>
</dbReference>
<feature type="transmembrane region" description="Helical" evidence="7">
    <location>
        <begin position="516"/>
        <end position="537"/>
    </location>
</feature>
<keyword evidence="10" id="KW-1185">Reference proteome</keyword>
<dbReference type="GO" id="GO:0008270">
    <property type="term" value="F:zinc ion binding"/>
    <property type="evidence" value="ECO:0007669"/>
    <property type="project" value="InterPro"/>
</dbReference>
<dbReference type="PANTHER" id="PTHR23502:SF13">
    <property type="entry name" value="MULTIDRUG TRANSPORTER, PUTATIVE (AFU_ORTHOLOGUE AFUA_2G12550)-RELATED"/>
    <property type="match status" value="1"/>
</dbReference>
<feature type="region of interest" description="Disordered" evidence="6">
    <location>
        <begin position="1"/>
        <end position="82"/>
    </location>
</feature>
<dbReference type="RefSeq" id="XP_016233762.1">
    <property type="nucleotide sequence ID" value="XM_016383059.1"/>
</dbReference>
<evidence type="ECO:0000256" key="2">
    <source>
        <dbReference type="ARBA" id="ARBA00022692"/>
    </source>
</evidence>
<dbReference type="Gene3D" id="1.20.1250.20">
    <property type="entry name" value="MFS general substrate transporter like domains"/>
    <property type="match status" value="1"/>
</dbReference>
<feature type="domain" description="Major facilitator superfamily (MFS) profile" evidence="8">
    <location>
        <begin position="106"/>
        <end position="542"/>
    </location>
</feature>
<evidence type="ECO:0000313" key="9">
    <source>
        <dbReference type="EMBL" id="KIW13546.1"/>
    </source>
</evidence>